<evidence type="ECO:0000313" key="4">
    <source>
        <dbReference type="Proteomes" id="UP000002762"/>
    </source>
</evidence>
<reference evidence="3 4" key="1">
    <citation type="journal article" date="2012" name="Sci. Rep.">
        <title>Genomic perspectives on the evolution of fungal entomopathogenicity in Beauveria bassiana.</title>
        <authorList>
            <person name="Xiao G."/>
            <person name="Ying S.H."/>
            <person name="Zheng P."/>
            <person name="Wang Z.L."/>
            <person name="Zhang S."/>
            <person name="Xie X.Q."/>
            <person name="Shang Y."/>
            <person name="St Leger R.J."/>
            <person name="Zhao G.P."/>
            <person name="Wang C."/>
            <person name="Feng M.G."/>
        </authorList>
    </citation>
    <scope>NUCLEOTIDE SEQUENCE [LARGE SCALE GENOMIC DNA]</scope>
    <source>
        <strain evidence="3 4">ARSEF 2860</strain>
    </source>
</reference>
<dbReference type="HOGENOM" id="CLU_1805815_0_0_1"/>
<accession>J5JES5</accession>
<dbReference type="Proteomes" id="UP000002762">
    <property type="component" value="Unassembled WGS sequence"/>
</dbReference>
<name>J5JES5_BEAB2</name>
<feature type="chain" id="PRO_5003783924" evidence="2">
    <location>
        <begin position="18"/>
        <end position="143"/>
    </location>
</feature>
<gene>
    <name evidence="3" type="ORF">BBA_06720</name>
</gene>
<feature type="signal peptide" evidence="2">
    <location>
        <begin position="1"/>
        <end position="17"/>
    </location>
</feature>
<proteinExistence type="predicted"/>
<dbReference type="GeneID" id="19889732"/>
<evidence type="ECO:0000256" key="1">
    <source>
        <dbReference type="SAM" id="MobiDB-lite"/>
    </source>
</evidence>
<keyword evidence="2" id="KW-0732">Signal</keyword>
<feature type="compositionally biased region" description="Basic and acidic residues" evidence="1">
    <location>
        <begin position="51"/>
        <end position="61"/>
    </location>
</feature>
<sequence>MKLTSVIILSLGSTALAAPAGAFDKFCSKNRNQPDCFEDERQNWGIRDPTAEALEKDDPNDGARPISFEPITPKVTPDNDNEQGKCDCSKPFSMNADYDETDTDAERCPAGYEDLFAHLSIPNCVQAGCSESDFKAKCNRNPF</sequence>
<dbReference type="RefSeq" id="XP_008600039.1">
    <property type="nucleotide sequence ID" value="XM_008601817.1"/>
</dbReference>
<dbReference type="AlphaFoldDB" id="J5JES5"/>
<feature type="region of interest" description="Disordered" evidence="1">
    <location>
        <begin position="51"/>
        <end position="83"/>
    </location>
</feature>
<evidence type="ECO:0000256" key="2">
    <source>
        <dbReference type="SAM" id="SignalP"/>
    </source>
</evidence>
<protein>
    <submittedName>
        <fullName evidence="3">Uncharacterized protein</fullName>
    </submittedName>
</protein>
<organism evidence="3 4">
    <name type="scientific">Beauveria bassiana (strain ARSEF 2860)</name>
    <name type="common">White muscardine disease fungus</name>
    <name type="synonym">Tritirachium shiotae</name>
    <dbReference type="NCBI Taxonomy" id="655819"/>
    <lineage>
        <taxon>Eukaryota</taxon>
        <taxon>Fungi</taxon>
        <taxon>Dikarya</taxon>
        <taxon>Ascomycota</taxon>
        <taxon>Pezizomycotina</taxon>
        <taxon>Sordariomycetes</taxon>
        <taxon>Hypocreomycetidae</taxon>
        <taxon>Hypocreales</taxon>
        <taxon>Cordycipitaceae</taxon>
        <taxon>Beauveria</taxon>
    </lineage>
</organism>
<keyword evidence="4" id="KW-1185">Reference proteome</keyword>
<evidence type="ECO:0000313" key="3">
    <source>
        <dbReference type="EMBL" id="EJP64338.1"/>
    </source>
</evidence>
<dbReference type="EMBL" id="JH725169">
    <property type="protein sequence ID" value="EJP64338.1"/>
    <property type="molecule type" value="Genomic_DNA"/>
</dbReference>
<dbReference type="InParanoid" id="J5JES5"/>